<comment type="catalytic activity">
    <reaction evidence="7 8">
        <text>cytidine(34) in tRNA(Ile2) + L-lysine + ATP = lysidine(34) in tRNA(Ile2) + AMP + diphosphate + H(+)</text>
        <dbReference type="Rhea" id="RHEA:43744"/>
        <dbReference type="Rhea" id="RHEA-COMP:10625"/>
        <dbReference type="Rhea" id="RHEA-COMP:10670"/>
        <dbReference type="ChEBI" id="CHEBI:15378"/>
        <dbReference type="ChEBI" id="CHEBI:30616"/>
        <dbReference type="ChEBI" id="CHEBI:32551"/>
        <dbReference type="ChEBI" id="CHEBI:33019"/>
        <dbReference type="ChEBI" id="CHEBI:82748"/>
        <dbReference type="ChEBI" id="CHEBI:83665"/>
        <dbReference type="ChEBI" id="CHEBI:456215"/>
        <dbReference type="EC" id="6.3.4.19"/>
    </reaction>
</comment>
<comment type="domain">
    <text evidence="8">The N-terminal region contains the highly conserved SGGXDS motif, predicted to be a P-loop motif involved in ATP binding.</text>
</comment>
<dbReference type="InterPro" id="IPR012795">
    <property type="entry name" value="tRNA_Ile_lys_synt_N"/>
</dbReference>
<gene>
    <name evidence="8" type="primary">tilS</name>
    <name evidence="10" type="ORF">OA57_01500</name>
</gene>
<dbReference type="Pfam" id="PF11734">
    <property type="entry name" value="TilS_C"/>
    <property type="match status" value="1"/>
</dbReference>
<evidence type="ECO:0000313" key="10">
    <source>
        <dbReference type="EMBL" id="KGQ71303.1"/>
    </source>
</evidence>
<dbReference type="SUPFAM" id="SSF56037">
    <property type="entry name" value="PheT/TilS domain"/>
    <property type="match status" value="1"/>
</dbReference>
<dbReference type="CDD" id="cd01992">
    <property type="entry name" value="TilS_N"/>
    <property type="match status" value="1"/>
</dbReference>
<keyword evidence="4 8" id="KW-0819">tRNA processing</keyword>
<dbReference type="Pfam" id="PF09179">
    <property type="entry name" value="TilS"/>
    <property type="match status" value="1"/>
</dbReference>
<evidence type="ECO:0000259" key="9">
    <source>
        <dbReference type="SMART" id="SM00977"/>
    </source>
</evidence>
<dbReference type="GO" id="GO:0005524">
    <property type="term" value="F:ATP binding"/>
    <property type="evidence" value="ECO:0007669"/>
    <property type="project" value="UniProtKB-UniRule"/>
</dbReference>
<feature type="binding site" evidence="8">
    <location>
        <begin position="16"/>
        <end position="21"/>
    </location>
    <ligand>
        <name>ATP</name>
        <dbReference type="ChEBI" id="CHEBI:30616"/>
    </ligand>
</feature>
<evidence type="ECO:0000256" key="4">
    <source>
        <dbReference type="ARBA" id="ARBA00022694"/>
    </source>
</evidence>
<dbReference type="PANTHER" id="PTHR43033">
    <property type="entry name" value="TRNA(ILE)-LYSIDINE SYNTHASE-RELATED"/>
    <property type="match status" value="1"/>
</dbReference>
<dbReference type="NCBIfam" id="TIGR02433">
    <property type="entry name" value="lysidine_TilS_C"/>
    <property type="match status" value="1"/>
</dbReference>
<keyword evidence="5 8" id="KW-0547">Nucleotide-binding</keyword>
<feature type="domain" description="Lysidine-tRNA(Ile) synthetase C-terminal" evidence="9">
    <location>
        <begin position="367"/>
        <end position="424"/>
    </location>
</feature>
<evidence type="ECO:0000256" key="6">
    <source>
        <dbReference type="ARBA" id="ARBA00022840"/>
    </source>
</evidence>
<keyword evidence="3 8" id="KW-0436">Ligase</keyword>
<dbReference type="EC" id="6.3.4.19" evidence="8"/>
<dbReference type="Proteomes" id="UP000030380">
    <property type="component" value="Unassembled WGS sequence"/>
</dbReference>
<dbReference type="GO" id="GO:0005737">
    <property type="term" value="C:cytoplasm"/>
    <property type="evidence" value="ECO:0007669"/>
    <property type="project" value="UniProtKB-SubCell"/>
</dbReference>
<dbReference type="Gene3D" id="3.40.50.620">
    <property type="entry name" value="HUPs"/>
    <property type="match status" value="1"/>
</dbReference>
<evidence type="ECO:0000256" key="8">
    <source>
        <dbReference type="HAMAP-Rule" id="MF_01161"/>
    </source>
</evidence>
<comment type="subcellular location">
    <subcellularLocation>
        <location evidence="1 8">Cytoplasm</location>
    </subcellularLocation>
</comment>
<dbReference type="Gene3D" id="1.20.59.20">
    <property type="match status" value="1"/>
</dbReference>
<evidence type="ECO:0000313" key="11">
    <source>
        <dbReference type="Proteomes" id="UP000030380"/>
    </source>
</evidence>
<dbReference type="InterPro" id="IPR014729">
    <property type="entry name" value="Rossmann-like_a/b/a_fold"/>
</dbReference>
<dbReference type="NCBIfam" id="TIGR02432">
    <property type="entry name" value="lysidine_TilS_N"/>
    <property type="match status" value="1"/>
</dbReference>
<dbReference type="GO" id="GO:0006400">
    <property type="term" value="P:tRNA modification"/>
    <property type="evidence" value="ECO:0007669"/>
    <property type="project" value="UniProtKB-UniRule"/>
</dbReference>
<dbReference type="HAMAP" id="MF_01161">
    <property type="entry name" value="tRNA_Ile_lys_synt"/>
    <property type="match status" value="1"/>
</dbReference>
<dbReference type="InterPro" id="IPR011063">
    <property type="entry name" value="TilS/TtcA_N"/>
</dbReference>
<dbReference type="SUPFAM" id="SSF52402">
    <property type="entry name" value="Adenine nucleotide alpha hydrolases-like"/>
    <property type="match status" value="1"/>
</dbReference>
<dbReference type="GO" id="GO:0032267">
    <property type="term" value="F:tRNA(Ile)-lysidine synthase activity"/>
    <property type="evidence" value="ECO:0007669"/>
    <property type="project" value="UniProtKB-EC"/>
</dbReference>
<dbReference type="STRING" id="505317.OA57_01500"/>
<proteinExistence type="inferred from homology"/>
<dbReference type="SMART" id="SM00977">
    <property type="entry name" value="TilS_C"/>
    <property type="match status" value="1"/>
</dbReference>
<evidence type="ECO:0000256" key="1">
    <source>
        <dbReference type="ARBA" id="ARBA00004496"/>
    </source>
</evidence>
<name>A0A0A3APG3_9PAST</name>
<sequence>MQQHQLEHAGFLLAYSGGLDSTVLLSLFARLRQQQPHLPVRAIHIHHGLSPNADQWAQHCRQQCKQFNIALIIEKVRLNPTNGVEEAARRARYHAFKPHLQPNELLVTAHHLNDQSENLLLALKRGSGIKGLAAMQVRSELWQMAIFRPLLRYSREQLEQYALAQGLNWVEDESNQDTHYDRNFLRHGIMPALRQRWPTIDRTFQRSAQHCFEQQQLLEELLSPLFQQLYRTADRTLDIAPFHTYSRSKQHFLLRLWLEQSAVEMPSQRQLNELIDNLIFARRDSQPQLQLGQRVIRRHQHRLYLTALYADISTTIIKVELEQSVTLPDNLGTLCFQVRANGLNVIWRQTEKISKFVLPPPPPQQKIEIRFAYSGKVRLAAERANQDIKKIWQQSDIPPWQRQRTPLVCYGETLIAGLGVFIKE</sequence>
<dbReference type="AlphaFoldDB" id="A0A0A3APG3"/>
<evidence type="ECO:0000256" key="3">
    <source>
        <dbReference type="ARBA" id="ARBA00022598"/>
    </source>
</evidence>
<dbReference type="EMBL" id="JSUM01000003">
    <property type="protein sequence ID" value="KGQ71303.1"/>
    <property type="molecule type" value="Genomic_DNA"/>
</dbReference>
<dbReference type="PANTHER" id="PTHR43033:SF1">
    <property type="entry name" value="TRNA(ILE)-LYSIDINE SYNTHASE-RELATED"/>
    <property type="match status" value="1"/>
</dbReference>
<keyword evidence="11" id="KW-1185">Reference proteome</keyword>
<comment type="function">
    <text evidence="8">Ligates lysine onto the cytidine present at position 34 of the AUA codon-specific tRNA(Ile) that contains the anticodon CAU, in an ATP-dependent manner. Cytidine is converted to lysidine, thus changing the amino acid specificity of the tRNA from methionine to isoleucine.</text>
</comment>
<dbReference type="SUPFAM" id="SSF82829">
    <property type="entry name" value="MesJ substrate recognition domain-like"/>
    <property type="match status" value="1"/>
</dbReference>
<protein>
    <recommendedName>
        <fullName evidence="8">tRNA(Ile)-lysidine synthase</fullName>
        <ecNumber evidence="8">6.3.4.19</ecNumber>
    </recommendedName>
    <alternativeName>
        <fullName evidence="8">tRNA(Ile)-2-lysyl-cytidine synthase</fullName>
    </alternativeName>
    <alternativeName>
        <fullName evidence="8">tRNA(Ile)-lysidine synthetase</fullName>
    </alternativeName>
</protein>
<dbReference type="InterPro" id="IPR012796">
    <property type="entry name" value="Lysidine-tRNA-synth_C"/>
</dbReference>
<organism evidence="10 11">
    <name type="scientific">Chelonobacter oris</name>
    <dbReference type="NCBI Taxonomy" id="505317"/>
    <lineage>
        <taxon>Bacteria</taxon>
        <taxon>Pseudomonadati</taxon>
        <taxon>Pseudomonadota</taxon>
        <taxon>Gammaproteobacteria</taxon>
        <taxon>Pasteurellales</taxon>
        <taxon>Pasteurellaceae</taxon>
        <taxon>Chelonobacter</taxon>
    </lineage>
</organism>
<keyword evidence="6 8" id="KW-0067">ATP-binding</keyword>
<accession>A0A0A3APG3</accession>
<comment type="similarity">
    <text evidence="8">Belongs to the tRNA(Ile)-lysidine synthase family.</text>
</comment>
<evidence type="ECO:0000256" key="7">
    <source>
        <dbReference type="ARBA" id="ARBA00048539"/>
    </source>
</evidence>
<dbReference type="Pfam" id="PF01171">
    <property type="entry name" value="ATP_bind_3"/>
    <property type="match status" value="1"/>
</dbReference>
<comment type="caution">
    <text evidence="10">The sequence shown here is derived from an EMBL/GenBank/DDBJ whole genome shotgun (WGS) entry which is preliminary data.</text>
</comment>
<dbReference type="InterPro" id="IPR015262">
    <property type="entry name" value="tRNA_Ile_lys_synt_subst-bd"/>
</dbReference>
<reference evidence="10 11" key="1">
    <citation type="submission" date="2014-11" db="EMBL/GenBank/DDBJ databases">
        <title>Draft genome sequence of Chelonobacter oris 1662T, associated with respiratory disease in Hermann's Tortoises.</title>
        <authorList>
            <person name="Kudirkiene E."/>
            <person name="Hansen M.J."/>
            <person name="Bojesen A.M."/>
        </authorList>
    </citation>
    <scope>NUCLEOTIDE SEQUENCE [LARGE SCALE GENOMIC DNA]</scope>
    <source>
        <strain evidence="10 11">1662</strain>
    </source>
</reference>
<evidence type="ECO:0000256" key="2">
    <source>
        <dbReference type="ARBA" id="ARBA00022490"/>
    </source>
</evidence>
<dbReference type="InterPro" id="IPR012094">
    <property type="entry name" value="tRNA_Ile_lys_synt"/>
</dbReference>
<evidence type="ECO:0000256" key="5">
    <source>
        <dbReference type="ARBA" id="ARBA00022741"/>
    </source>
</evidence>
<keyword evidence="2 8" id="KW-0963">Cytoplasm</keyword>